<protein>
    <submittedName>
        <fullName evidence="1">Uncharacterized protein</fullName>
    </submittedName>
</protein>
<proteinExistence type="predicted"/>
<evidence type="ECO:0000313" key="1">
    <source>
        <dbReference type="EMBL" id="QGZ90761.1"/>
    </source>
</evidence>
<dbReference type="AlphaFoldDB" id="A0A857D539"/>
<accession>A0A857D539</accession>
<dbReference type="RefSeq" id="WP_233271031.1">
    <property type="nucleotide sequence ID" value="NZ_CP046973.1"/>
</dbReference>
<name>A0A857D539_MICAE</name>
<reference evidence="1 2" key="1">
    <citation type="submission" date="2019-12" db="EMBL/GenBank/DDBJ databases">
        <title>Complete genome sequence of Microcystis aeruginosa strain FD4.</title>
        <authorList>
            <person name="Urakawa H."/>
        </authorList>
    </citation>
    <scope>NUCLEOTIDE SEQUENCE [LARGE SCALE GENOMIC DNA]</scope>
    <source>
        <strain evidence="1 2">FD4</strain>
    </source>
</reference>
<dbReference type="EMBL" id="CP046973">
    <property type="protein sequence ID" value="QGZ90761.1"/>
    <property type="molecule type" value="Genomic_DNA"/>
</dbReference>
<sequence length="50" mass="5482">MIEAYHFPCLNMIVQVLGIPQSLAGSSGFCVETRSILIEYPQNSPKSLAQ</sequence>
<organism evidence="1 2">
    <name type="scientific">Microcystis aeruginosa FD4</name>
    <dbReference type="NCBI Taxonomy" id="2686288"/>
    <lineage>
        <taxon>Bacteria</taxon>
        <taxon>Bacillati</taxon>
        <taxon>Cyanobacteriota</taxon>
        <taxon>Cyanophyceae</taxon>
        <taxon>Oscillatoriophycideae</taxon>
        <taxon>Chroococcales</taxon>
        <taxon>Microcystaceae</taxon>
        <taxon>Microcystis</taxon>
    </lineage>
</organism>
<dbReference type="Proteomes" id="UP000438345">
    <property type="component" value="Chromosome"/>
</dbReference>
<evidence type="ECO:0000313" key="2">
    <source>
        <dbReference type="Proteomes" id="UP000438345"/>
    </source>
</evidence>
<gene>
    <name evidence="1" type="ORF">GQR42_15745</name>
</gene>